<feature type="repeat" description="Solcar" evidence="12">
    <location>
        <begin position="27"/>
        <end position="115"/>
    </location>
</feature>
<keyword evidence="6" id="KW-0999">Mitochondrion inner membrane</keyword>
<dbReference type="GO" id="GO:0005743">
    <property type="term" value="C:mitochondrial inner membrane"/>
    <property type="evidence" value="ECO:0007669"/>
    <property type="project" value="UniProtKB-SubCell"/>
</dbReference>
<proteinExistence type="inferred from homology"/>
<dbReference type="AlphaFoldDB" id="A0AAV2TTH1"/>
<dbReference type="InterPro" id="IPR023395">
    <property type="entry name" value="MCP_dom_sf"/>
</dbReference>
<dbReference type="Proteomes" id="UP001497525">
    <property type="component" value="Unassembled WGS sequence"/>
</dbReference>
<evidence type="ECO:0000256" key="1">
    <source>
        <dbReference type="ARBA" id="ARBA00004448"/>
    </source>
</evidence>
<evidence type="ECO:0000256" key="6">
    <source>
        <dbReference type="ARBA" id="ARBA00022792"/>
    </source>
</evidence>
<evidence type="ECO:0000256" key="10">
    <source>
        <dbReference type="ARBA" id="ARBA00023128"/>
    </source>
</evidence>
<keyword evidence="5 12" id="KW-0812">Transmembrane</keyword>
<comment type="subcellular location">
    <subcellularLocation>
        <location evidence="1">Mitochondrion inner membrane</location>
        <topology evidence="1">Multi-pass membrane protein</topology>
    </subcellularLocation>
</comment>
<accession>A0AAV2TTH1</accession>
<name>A0AAV2TTH1_CALDB</name>
<evidence type="ECO:0000256" key="12">
    <source>
        <dbReference type="PROSITE-ProRule" id="PRU00282"/>
    </source>
</evidence>
<comment type="similarity">
    <text evidence="2 13">Belongs to the mitochondrial carrier (TC 2.A.29) family.</text>
</comment>
<organism evidence="14 15">
    <name type="scientific">Calicophoron daubneyi</name>
    <name type="common">Rumen fluke</name>
    <name type="synonym">Paramphistomum daubneyi</name>
    <dbReference type="NCBI Taxonomy" id="300641"/>
    <lineage>
        <taxon>Eukaryota</taxon>
        <taxon>Metazoa</taxon>
        <taxon>Spiralia</taxon>
        <taxon>Lophotrochozoa</taxon>
        <taxon>Platyhelminthes</taxon>
        <taxon>Trematoda</taxon>
        <taxon>Digenea</taxon>
        <taxon>Plagiorchiida</taxon>
        <taxon>Pronocephalata</taxon>
        <taxon>Paramphistomoidea</taxon>
        <taxon>Paramphistomidae</taxon>
        <taxon>Calicophoron</taxon>
    </lineage>
</organism>
<dbReference type="FunFam" id="1.50.40.10:FF:000029">
    <property type="entry name" value="Solute carrier family 25 member 28"/>
    <property type="match status" value="1"/>
</dbReference>
<protein>
    <submittedName>
        <fullName evidence="14">Uncharacterized protein</fullName>
    </submittedName>
</protein>
<evidence type="ECO:0000256" key="13">
    <source>
        <dbReference type="RuleBase" id="RU000488"/>
    </source>
</evidence>
<evidence type="ECO:0000256" key="5">
    <source>
        <dbReference type="ARBA" id="ARBA00022692"/>
    </source>
</evidence>
<evidence type="ECO:0000256" key="4">
    <source>
        <dbReference type="ARBA" id="ARBA00022496"/>
    </source>
</evidence>
<keyword evidence="3 13" id="KW-0813">Transport</keyword>
<evidence type="ECO:0000256" key="9">
    <source>
        <dbReference type="ARBA" id="ARBA00023065"/>
    </source>
</evidence>
<evidence type="ECO:0000256" key="7">
    <source>
        <dbReference type="ARBA" id="ARBA00022989"/>
    </source>
</evidence>
<keyword evidence="8" id="KW-0408">Iron</keyword>
<evidence type="ECO:0000256" key="3">
    <source>
        <dbReference type="ARBA" id="ARBA00022448"/>
    </source>
</evidence>
<feature type="repeat" description="Solcar" evidence="12">
    <location>
        <begin position="214"/>
        <end position="313"/>
    </location>
</feature>
<keyword evidence="7" id="KW-1133">Transmembrane helix</keyword>
<evidence type="ECO:0000313" key="14">
    <source>
        <dbReference type="EMBL" id="CAL5138238.1"/>
    </source>
</evidence>
<dbReference type="PROSITE" id="PS50920">
    <property type="entry name" value="SOLCAR"/>
    <property type="match status" value="3"/>
</dbReference>
<gene>
    <name evidence="14" type="ORF">CDAUBV1_LOCUS12844</name>
</gene>
<reference evidence="14" key="1">
    <citation type="submission" date="2024-06" db="EMBL/GenBank/DDBJ databases">
        <authorList>
            <person name="Liu X."/>
            <person name="Lenzi L."/>
            <person name="Haldenby T S."/>
            <person name="Uol C."/>
        </authorList>
    </citation>
    <scope>NUCLEOTIDE SEQUENCE</scope>
</reference>
<dbReference type="GO" id="GO:0048250">
    <property type="term" value="P:iron import into the mitochondrion"/>
    <property type="evidence" value="ECO:0007669"/>
    <property type="project" value="TreeGrafter"/>
</dbReference>
<evidence type="ECO:0000256" key="8">
    <source>
        <dbReference type="ARBA" id="ARBA00023004"/>
    </source>
</evidence>
<dbReference type="GO" id="GO:0015093">
    <property type="term" value="F:ferrous iron transmembrane transporter activity"/>
    <property type="evidence" value="ECO:0007669"/>
    <property type="project" value="TreeGrafter"/>
</dbReference>
<keyword evidence="9" id="KW-0406">Ion transport</keyword>
<dbReference type="PANTHER" id="PTHR45758:SF20">
    <property type="entry name" value="MITOFERRIN-2"/>
    <property type="match status" value="1"/>
</dbReference>
<dbReference type="Pfam" id="PF00153">
    <property type="entry name" value="Mito_carr"/>
    <property type="match status" value="3"/>
</dbReference>
<sequence>MASPREDGTHEPSREEGADYEALPASVALYHHMLAGACAGVMEHVLMYPVDSVKTRMQCLRSLHGPRYKNVVHGLMQLIRTEGFRSSLRGIGAVIGGAGPAHAAYFGCYEQTKSVISKTPLGPTPVTPMIGGMCATVLHDAVMTPTDAVKQRLQLYNSPYHNTLDCLRRVCATEGLGTLYRAYFTQLTMNLPFGAIYFASYELTQDMINPKRKYRPWTHLAAGGLAGSLAAAFTTPLDVCKTMLNTQDRQLMLTVSSKTDYKETHPQSLLGVARQVYHLEGLRGFMRGVGARILSAAPATAISWCVYEYFKWYLRGSPLGFHQKPESETDEDSFEHPSSTRVRSLMLTVSSEASCLPPNPPTESVNDSS</sequence>
<evidence type="ECO:0000256" key="2">
    <source>
        <dbReference type="ARBA" id="ARBA00006375"/>
    </source>
</evidence>
<dbReference type="Gene3D" id="1.50.40.10">
    <property type="entry name" value="Mitochondrial carrier domain"/>
    <property type="match status" value="2"/>
</dbReference>
<dbReference type="PANTHER" id="PTHR45758">
    <property type="entry name" value="MITOFERRIN-1-RELATED"/>
    <property type="match status" value="1"/>
</dbReference>
<dbReference type="SUPFAM" id="SSF103506">
    <property type="entry name" value="Mitochondrial carrier"/>
    <property type="match status" value="1"/>
</dbReference>
<evidence type="ECO:0000313" key="15">
    <source>
        <dbReference type="Proteomes" id="UP001497525"/>
    </source>
</evidence>
<feature type="repeat" description="Solcar" evidence="12">
    <location>
        <begin position="123"/>
        <end position="207"/>
    </location>
</feature>
<keyword evidence="11 12" id="KW-0472">Membrane</keyword>
<comment type="caution">
    <text evidence="14">The sequence shown here is derived from an EMBL/GenBank/DDBJ whole genome shotgun (WGS) entry which is preliminary data.</text>
</comment>
<dbReference type="InterPro" id="IPR018108">
    <property type="entry name" value="MCP_transmembrane"/>
</dbReference>
<keyword evidence="10" id="KW-0496">Mitochondrion</keyword>
<dbReference type="EMBL" id="CAXLJL010000489">
    <property type="protein sequence ID" value="CAL5138238.1"/>
    <property type="molecule type" value="Genomic_DNA"/>
</dbReference>
<keyword evidence="4" id="KW-0410">Iron transport</keyword>
<evidence type="ECO:0000256" key="11">
    <source>
        <dbReference type="ARBA" id="ARBA00023136"/>
    </source>
</evidence>